<dbReference type="AlphaFoldDB" id="X0UQ53"/>
<evidence type="ECO:0000313" key="1">
    <source>
        <dbReference type="EMBL" id="GAG02423.1"/>
    </source>
</evidence>
<sequence>KLLRRAIPGSNTYDVIWNLRTGIVLFGSTSKRLSDEFSEFFFNCFSLHLKTLFPYTIASRILEAEGLEADILEGLRPSAIGGGE</sequence>
<reference evidence="1" key="1">
    <citation type="journal article" date="2014" name="Front. Microbiol.">
        <title>High frequency of phylogenetically diverse reductive dehalogenase-homologous genes in deep subseafloor sedimentary metagenomes.</title>
        <authorList>
            <person name="Kawai M."/>
            <person name="Futagami T."/>
            <person name="Toyoda A."/>
            <person name="Takaki Y."/>
            <person name="Nishi S."/>
            <person name="Hori S."/>
            <person name="Arai W."/>
            <person name="Tsubouchi T."/>
            <person name="Morono Y."/>
            <person name="Uchiyama I."/>
            <person name="Ito T."/>
            <person name="Fujiyama A."/>
            <person name="Inagaki F."/>
            <person name="Takami H."/>
        </authorList>
    </citation>
    <scope>NUCLEOTIDE SEQUENCE</scope>
    <source>
        <strain evidence="1">Expedition CK06-06</strain>
    </source>
</reference>
<accession>X0UQ53</accession>
<dbReference type="EMBL" id="BARS01027920">
    <property type="protein sequence ID" value="GAG02423.1"/>
    <property type="molecule type" value="Genomic_DNA"/>
</dbReference>
<protein>
    <submittedName>
        <fullName evidence="1">Uncharacterized protein</fullName>
    </submittedName>
</protein>
<proteinExistence type="predicted"/>
<feature type="non-terminal residue" evidence="1">
    <location>
        <position position="1"/>
    </location>
</feature>
<name>X0UQ53_9ZZZZ</name>
<organism evidence="1">
    <name type="scientific">marine sediment metagenome</name>
    <dbReference type="NCBI Taxonomy" id="412755"/>
    <lineage>
        <taxon>unclassified sequences</taxon>
        <taxon>metagenomes</taxon>
        <taxon>ecological metagenomes</taxon>
    </lineage>
</organism>
<comment type="caution">
    <text evidence="1">The sequence shown here is derived from an EMBL/GenBank/DDBJ whole genome shotgun (WGS) entry which is preliminary data.</text>
</comment>
<gene>
    <name evidence="1" type="ORF">S01H1_43812</name>
</gene>